<protein>
    <submittedName>
        <fullName evidence="2">Uncharacterized protein</fullName>
    </submittedName>
</protein>
<evidence type="ECO:0000313" key="3">
    <source>
        <dbReference type="Proteomes" id="UP000617743"/>
    </source>
</evidence>
<evidence type="ECO:0000256" key="1">
    <source>
        <dbReference type="SAM" id="MobiDB-lite"/>
    </source>
</evidence>
<accession>A0ABQ2XLK9</accession>
<feature type="region of interest" description="Disordered" evidence="1">
    <location>
        <begin position="15"/>
        <end position="68"/>
    </location>
</feature>
<reference evidence="3" key="1">
    <citation type="journal article" date="2019" name="Int. J. Syst. Evol. Microbiol.">
        <title>The Global Catalogue of Microorganisms (GCM) 10K type strain sequencing project: providing services to taxonomists for standard genome sequencing and annotation.</title>
        <authorList>
            <consortium name="The Broad Institute Genomics Platform"/>
            <consortium name="The Broad Institute Genome Sequencing Center for Infectious Disease"/>
            <person name="Wu L."/>
            <person name="Ma J."/>
        </authorList>
    </citation>
    <scope>NUCLEOTIDE SEQUENCE [LARGE SCALE GENOMIC DNA]</scope>
    <source>
        <strain evidence="3">JCM 4866</strain>
    </source>
</reference>
<comment type="caution">
    <text evidence="2">The sequence shown here is derived from an EMBL/GenBank/DDBJ whole genome shotgun (WGS) entry which is preliminary data.</text>
</comment>
<organism evidence="2 3">
    <name type="scientific">Streptomyces lomondensis</name>
    <dbReference type="NCBI Taxonomy" id="68229"/>
    <lineage>
        <taxon>Bacteria</taxon>
        <taxon>Bacillati</taxon>
        <taxon>Actinomycetota</taxon>
        <taxon>Actinomycetes</taxon>
        <taxon>Kitasatosporales</taxon>
        <taxon>Streptomycetaceae</taxon>
        <taxon>Streptomyces</taxon>
    </lineage>
</organism>
<dbReference type="EMBL" id="BMWC01000010">
    <property type="protein sequence ID" value="GGX22144.1"/>
    <property type="molecule type" value="Genomic_DNA"/>
</dbReference>
<name>A0ABQ2XLK9_9ACTN</name>
<dbReference type="Proteomes" id="UP000617743">
    <property type="component" value="Unassembled WGS sequence"/>
</dbReference>
<gene>
    <name evidence="2" type="ORF">GCM10010383_60510</name>
</gene>
<feature type="compositionally biased region" description="Low complexity" evidence="1">
    <location>
        <begin position="40"/>
        <end position="56"/>
    </location>
</feature>
<feature type="compositionally biased region" description="Gly residues" evidence="1">
    <location>
        <begin position="57"/>
        <end position="68"/>
    </location>
</feature>
<proteinExistence type="predicted"/>
<keyword evidence="3" id="KW-1185">Reference proteome</keyword>
<evidence type="ECO:0000313" key="2">
    <source>
        <dbReference type="EMBL" id="GGX22144.1"/>
    </source>
</evidence>
<sequence length="68" mass="6276">MVGAVPGVLACVTLPAPSRSRGVGGRPALPSGREKASQSGPGPAEAAGVAGAAVGVEGWGGGEAGPEV</sequence>